<keyword evidence="13" id="KW-1185">Reference proteome</keyword>
<name>A0A8H3FV49_9LECA</name>
<dbReference type="SMART" id="SM00343">
    <property type="entry name" value="ZnF_C2HC"/>
    <property type="match status" value="5"/>
</dbReference>
<keyword evidence="8" id="KW-0694">RNA-binding</keyword>
<keyword evidence="5" id="KW-0862">Zinc</keyword>
<dbReference type="InterPro" id="IPR012677">
    <property type="entry name" value="Nucleotide-bd_a/b_plait_sf"/>
</dbReference>
<evidence type="ECO:0000256" key="8">
    <source>
        <dbReference type="PROSITE-ProRule" id="PRU00176"/>
    </source>
</evidence>
<dbReference type="GO" id="GO:0071039">
    <property type="term" value="P:nuclear polyadenylation-dependent CUT catabolic process"/>
    <property type="evidence" value="ECO:0007669"/>
    <property type="project" value="TreeGrafter"/>
</dbReference>
<feature type="compositionally biased region" description="Basic and acidic residues" evidence="9">
    <location>
        <begin position="1116"/>
        <end position="1142"/>
    </location>
</feature>
<feature type="compositionally biased region" description="Basic and acidic residues" evidence="9">
    <location>
        <begin position="691"/>
        <end position="705"/>
    </location>
</feature>
<dbReference type="SUPFAM" id="SSF54928">
    <property type="entry name" value="RNA-binding domain, RBD"/>
    <property type="match status" value="2"/>
</dbReference>
<dbReference type="AlphaFoldDB" id="A0A8H3FV49"/>
<dbReference type="GO" id="GO:0071031">
    <property type="term" value="P:nuclear mRNA surveillance of mRNA 3'-end processing"/>
    <property type="evidence" value="ECO:0007669"/>
    <property type="project" value="TreeGrafter"/>
</dbReference>
<dbReference type="EMBL" id="CAJPDT010000048">
    <property type="protein sequence ID" value="CAF9927951.1"/>
    <property type="molecule type" value="Genomic_DNA"/>
</dbReference>
<proteinExistence type="predicted"/>
<dbReference type="GO" id="GO:0071038">
    <property type="term" value="P:TRAMP-dependent tRNA surveillance pathway"/>
    <property type="evidence" value="ECO:0007669"/>
    <property type="project" value="TreeGrafter"/>
</dbReference>
<dbReference type="PROSITE" id="PS50158">
    <property type="entry name" value="ZF_CCHC"/>
    <property type="match status" value="1"/>
</dbReference>
<feature type="region of interest" description="Disordered" evidence="9">
    <location>
        <begin position="1055"/>
        <end position="1089"/>
    </location>
</feature>
<evidence type="ECO:0000256" key="5">
    <source>
        <dbReference type="ARBA" id="ARBA00022833"/>
    </source>
</evidence>
<organism evidence="12 13">
    <name type="scientific">Imshaugia aleurites</name>
    <dbReference type="NCBI Taxonomy" id="172621"/>
    <lineage>
        <taxon>Eukaryota</taxon>
        <taxon>Fungi</taxon>
        <taxon>Dikarya</taxon>
        <taxon>Ascomycota</taxon>
        <taxon>Pezizomycotina</taxon>
        <taxon>Lecanoromycetes</taxon>
        <taxon>OSLEUM clade</taxon>
        <taxon>Lecanoromycetidae</taxon>
        <taxon>Lecanorales</taxon>
        <taxon>Lecanorineae</taxon>
        <taxon>Parmeliaceae</taxon>
        <taxon>Imshaugia</taxon>
    </lineage>
</organism>
<feature type="region of interest" description="Disordered" evidence="9">
    <location>
        <begin position="1011"/>
        <end position="1037"/>
    </location>
</feature>
<feature type="region of interest" description="Disordered" evidence="9">
    <location>
        <begin position="770"/>
        <end position="798"/>
    </location>
</feature>
<feature type="region of interest" description="Disordered" evidence="9">
    <location>
        <begin position="1116"/>
        <end position="1185"/>
    </location>
</feature>
<dbReference type="Gene3D" id="4.10.60.10">
    <property type="entry name" value="Zinc finger, CCHC-type"/>
    <property type="match status" value="1"/>
</dbReference>
<evidence type="ECO:0000256" key="9">
    <source>
        <dbReference type="SAM" id="MobiDB-lite"/>
    </source>
</evidence>
<sequence>MATNAADPMEEDTKSRTTLERKRPHDAISRDDASNAGSAHSTPRKRAKHAGKLGHQDVRDFVPVGASFSTSVVPVDESQDSGDDGSQSEISPKAERSSNHEFIEVTQHDVAEQEKALVEGRRLVIGDLPPDTTKEDLNQFFNGYTIENIWLPYPMGENSQLVTNAQNENLSLDRGLPVISSLEGVPATSTIVGSRLYVGNLPYTATVEDIREFFKGFSLESVNIPIHPRTRRPVGYAFVTVSTSDEADRATSQLSGKDILERKVSVQRARAEETTATDPGNTGAEEAASSTRSKDMEGYYGNEIVNVEEEVELSSIIREISEVISPQDVKAAPPVNWNAVNSTKIRTAFGGSVGKIKNMVDEPSLADDGRIEAEGQSARDLATAVALERVEGLRIRLSAMDPHDGPVSAYESAQQELHDAEVDYNYCLYFPFDEAFQPPPLSAARKFPPKKRNSREYRLRMWSMVEQCMDEGTLQDLKEGKIRMGNVEGLDQSPPGQKSAFESSDGLEQSNGQTNLQMSKVKDPEQIRILEVQETSRTQYGLLKAFPHMKQGTHSYEKMKKRVHDTEIHLNYCQYFPNTEEYLPLPLAKKGLSQINSSKTDVVRSIERRAAQIWKLVEQCTQDGNLQDLRAGGLSAWLKDAPPPKQSFLASALQARHPQELANLGGHNLVSQQGGGPKYTSVGATSADVKPTPKEDDKSHTRQGDSESDGGVILNLDYGSQDRPSEIENQDVHTVMDSGHRAKEMPSNDDDQDIKQDSLATNQADHDLYASDSNAASNSNTESNESSMDSEGQSEDGDAMMQYSNSEQIAADEAERNKKTVAFPSSHMASILADLSPRDFNAQLRYFHTTKAREEVHGSTPVRCLVCAKEGHMAELCEVLTCSTCGAFNQHTTQFCPYNAKCGKCREQGHDEGNCPYKLKRMPKHEIVCDLCQRNGHIEENCELIWRTSGRPWESSLAHANVRFSCYECGHSDHLGNDCASRKPGKSMGTSTWDGNMGPVSIKSTREIKIKGKATQQDPISLDDSDDDRANFYRPKMSVPKPVRKGQIRIMTGKRESPVFESNRNDRQAYPDHPYNSFTPVNESYRNDETRKPYAQYQDGGMGNWRAVDGPDYATGHKDFRYNKYKPSERRSRSPVNRDRGDYAGGSSWPPPRAAPQAERRPPASTNIYRPMPSAAQNAWTRRRV</sequence>
<feature type="region of interest" description="Disordered" evidence="9">
    <location>
        <begin position="486"/>
        <end position="513"/>
    </location>
</feature>
<dbReference type="InterPro" id="IPR051644">
    <property type="entry name" value="TRAMP_AT-DNA-binding"/>
</dbReference>
<evidence type="ECO:0000256" key="2">
    <source>
        <dbReference type="ARBA" id="ARBA00022723"/>
    </source>
</evidence>
<evidence type="ECO:0000256" key="6">
    <source>
        <dbReference type="ARBA" id="ARBA00023242"/>
    </source>
</evidence>
<evidence type="ECO:0000313" key="12">
    <source>
        <dbReference type="EMBL" id="CAF9927951.1"/>
    </source>
</evidence>
<dbReference type="PANTHER" id="PTHR46543">
    <property type="entry name" value="ZINC FINGER CCHC DOMAIN-CONTAINING PROTEIN 7"/>
    <property type="match status" value="1"/>
</dbReference>
<feature type="compositionally biased region" description="Basic and acidic residues" evidence="9">
    <location>
        <begin position="1055"/>
        <end position="1070"/>
    </location>
</feature>
<dbReference type="InterPro" id="IPR035979">
    <property type="entry name" value="RBD_domain_sf"/>
</dbReference>
<feature type="domain" description="RRM" evidence="10">
    <location>
        <begin position="194"/>
        <end position="271"/>
    </location>
</feature>
<evidence type="ECO:0000313" key="13">
    <source>
        <dbReference type="Proteomes" id="UP000664534"/>
    </source>
</evidence>
<accession>A0A8H3FV49</accession>
<dbReference type="GO" id="GO:0071036">
    <property type="term" value="P:nuclear polyadenylation-dependent snoRNA catabolic process"/>
    <property type="evidence" value="ECO:0007669"/>
    <property type="project" value="TreeGrafter"/>
</dbReference>
<feature type="compositionally biased region" description="Low complexity" evidence="9">
    <location>
        <begin position="770"/>
        <end position="791"/>
    </location>
</feature>
<dbReference type="PROSITE" id="PS50102">
    <property type="entry name" value="RRM"/>
    <property type="match status" value="1"/>
</dbReference>
<keyword evidence="2" id="KW-0479">Metal-binding</keyword>
<feature type="compositionally biased region" description="Polar residues" evidence="9">
    <location>
        <begin position="1175"/>
        <end position="1185"/>
    </location>
</feature>
<dbReference type="GO" id="GO:0071037">
    <property type="term" value="P:nuclear polyadenylation-dependent snRNA catabolic process"/>
    <property type="evidence" value="ECO:0007669"/>
    <property type="project" value="TreeGrafter"/>
</dbReference>
<dbReference type="Pfam" id="PF00076">
    <property type="entry name" value="RRM_1"/>
    <property type="match status" value="1"/>
</dbReference>
<dbReference type="SMART" id="SM00360">
    <property type="entry name" value="RRM"/>
    <property type="match status" value="2"/>
</dbReference>
<feature type="domain" description="CCHC-type" evidence="11">
    <location>
        <begin position="966"/>
        <end position="979"/>
    </location>
</feature>
<feature type="region of interest" description="Disordered" evidence="9">
    <location>
        <begin position="666"/>
        <end position="728"/>
    </location>
</feature>
<dbReference type="Gene3D" id="3.30.70.330">
    <property type="match status" value="2"/>
</dbReference>
<dbReference type="PANTHER" id="PTHR46543:SF1">
    <property type="entry name" value="ZINC FINGER CCHC DOMAIN-CONTAINING PROTEIN 7"/>
    <property type="match status" value="1"/>
</dbReference>
<dbReference type="GO" id="GO:0008270">
    <property type="term" value="F:zinc ion binding"/>
    <property type="evidence" value="ECO:0007669"/>
    <property type="project" value="UniProtKB-KW"/>
</dbReference>
<protein>
    <submittedName>
        <fullName evidence="12">Uncharacterized protein</fullName>
    </submittedName>
</protein>
<comment type="subcellular location">
    <subcellularLocation>
        <location evidence="1">Nucleus</location>
    </subcellularLocation>
</comment>
<evidence type="ECO:0000256" key="4">
    <source>
        <dbReference type="ARBA" id="ARBA00022771"/>
    </source>
</evidence>
<feature type="compositionally biased region" description="Basic and acidic residues" evidence="9">
    <location>
        <begin position="11"/>
        <end position="33"/>
    </location>
</feature>
<evidence type="ECO:0000256" key="7">
    <source>
        <dbReference type="PROSITE-ProRule" id="PRU00047"/>
    </source>
</evidence>
<dbReference type="Proteomes" id="UP000664534">
    <property type="component" value="Unassembled WGS sequence"/>
</dbReference>
<dbReference type="GO" id="GO:0003723">
    <property type="term" value="F:RNA binding"/>
    <property type="evidence" value="ECO:0007669"/>
    <property type="project" value="UniProtKB-UniRule"/>
</dbReference>
<evidence type="ECO:0000259" key="10">
    <source>
        <dbReference type="PROSITE" id="PS50102"/>
    </source>
</evidence>
<dbReference type="InterPro" id="IPR001878">
    <property type="entry name" value="Znf_CCHC"/>
</dbReference>
<reference evidence="12" key="1">
    <citation type="submission" date="2021-03" db="EMBL/GenBank/DDBJ databases">
        <authorList>
            <person name="Tagirdzhanova G."/>
        </authorList>
    </citation>
    <scope>NUCLEOTIDE SEQUENCE</scope>
</reference>
<gene>
    <name evidence="12" type="ORF">IMSHALPRED_007339</name>
</gene>
<dbReference type="InterPro" id="IPR000504">
    <property type="entry name" value="RRM_dom"/>
</dbReference>
<keyword evidence="6" id="KW-0539">Nucleus</keyword>
<dbReference type="CDD" id="cd00590">
    <property type="entry name" value="RRM_SF"/>
    <property type="match status" value="1"/>
</dbReference>
<evidence type="ECO:0000256" key="3">
    <source>
        <dbReference type="ARBA" id="ARBA00022737"/>
    </source>
</evidence>
<feature type="region of interest" description="Disordered" evidence="9">
    <location>
        <begin position="267"/>
        <end position="295"/>
    </location>
</feature>
<feature type="compositionally biased region" description="Basic and acidic residues" evidence="9">
    <location>
        <begin position="92"/>
        <end position="104"/>
    </location>
</feature>
<evidence type="ECO:0000256" key="1">
    <source>
        <dbReference type="ARBA" id="ARBA00004123"/>
    </source>
</evidence>
<dbReference type="GO" id="GO:0071035">
    <property type="term" value="P:nuclear polyadenylation-dependent rRNA catabolic process"/>
    <property type="evidence" value="ECO:0007669"/>
    <property type="project" value="TreeGrafter"/>
</dbReference>
<feature type="region of interest" description="Disordered" evidence="9">
    <location>
        <begin position="1"/>
        <end position="104"/>
    </location>
</feature>
<dbReference type="OrthoDB" id="7608935at2759"/>
<evidence type="ECO:0000259" key="11">
    <source>
        <dbReference type="PROSITE" id="PS50158"/>
    </source>
</evidence>
<keyword evidence="4 7" id="KW-0863">Zinc-finger</keyword>
<dbReference type="GO" id="GO:0031499">
    <property type="term" value="C:TRAMP complex"/>
    <property type="evidence" value="ECO:0007669"/>
    <property type="project" value="TreeGrafter"/>
</dbReference>
<feature type="compositionally biased region" description="Basic residues" evidence="9">
    <location>
        <begin position="42"/>
        <end position="52"/>
    </location>
</feature>
<feature type="compositionally biased region" description="Polar residues" evidence="9">
    <location>
        <begin position="494"/>
        <end position="513"/>
    </location>
</feature>
<comment type="caution">
    <text evidence="12">The sequence shown here is derived from an EMBL/GenBank/DDBJ whole genome shotgun (WGS) entry which is preliminary data.</text>
</comment>
<keyword evidence="3" id="KW-0677">Repeat</keyword>